<protein>
    <submittedName>
        <fullName evidence="2">Uncharacterized protein</fullName>
    </submittedName>
</protein>
<evidence type="ECO:0000313" key="3">
    <source>
        <dbReference type="Proteomes" id="UP000289954"/>
    </source>
</evidence>
<sequence length="158" mass="16128">MTGQPRAGVREGGPRDLTPRQRSGVRDDDAGERTAPLAGGDATAHDGPADSPGAQPRGRRDEVGADQGVVRVRQRRVGEADGPGDVTLAGEPDGGPSCGGRDLGPWTSGGWSRAASGRHAGQHGDAGAIAAQTLWTTPTGDVDRVPLTGARWANGRRA</sequence>
<organism evidence="2 3">
    <name type="scientific">Cellulomonas biazotea</name>
    <dbReference type="NCBI Taxonomy" id="1709"/>
    <lineage>
        <taxon>Bacteria</taxon>
        <taxon>Bacillati</taxon>
        <taxon>Actinomycetota</taxon>
        <taxon>Actinomycetes</taxon>
        <taxon>Micrococcales</taxon>
        <taxon>Cellulomonadaceae</taxon>
        <taxon>Cellulomonas</taxon>
    </lineage>
</organism>
<evidence type="ECO:0000256" key="1">
    <source>
        <dbReference type="SAM" id="MobiDB-lite"/>
    </source>
</evidence>
<gene>
    <name evidence="2" type="ORF">CBZ_33660</name>
</gene>
<reference evidence="2 3" key="1">
    <citation type="submission" date="2019-01" db="EMBL/GenBank/DDBJ databases">
        <title>Draft genome sequence of Cellulomonas takizawaensis strain TKZ-21.</title>
        <authorList>
            <person name="Yamamura H."/>
            <person name="Hayashi T."/>
            <person name="Hamada M."/>
            <person name="Serisawa Y."/>
            <person name="Matsuyama K."/>
            <person name="Nakagawa Y."/>
            <person name="Otoguro M."/>
            <person name="Yanagida F."/>
            <person name="Hayakawa M."/>
        </authorList>
    </citation>
    <scope>NUCLEOTIDE SEQUENCE [LARGE SCALE GENOMIC DNA]</scope>
    <source>
        <strain evidence="2 3">NBRC12680</strain>
    </source>
</reference>
<comment type="caution">
    <text evidence="2">The sequence shown here is derived from an EMBL/GenBank/DDBJ whole genome shotgun (WGS) entry which is preliminary data.</text>
</comment>
<keyword evidence="3" id="KW-1185">Reference proteome</keyword>
<proteinExistence type="predicted"/>
<dbReference type="EMBL" id="BIMR01000370">
    <property type="protein sequence ID" value="GCE78310.1"/>
    <property type="molecule type" value="Genomic_DNA"/>
</dbReference>
<dbReference type="AlphaFoldDB" id="A0A402DVX9"/>
<evidence type="ECO:0000313" key="2">
    <source>
        <dbReference type="EMBL" id="GCE78310.1"/>
    </source>
</evidence>
<feature type="compositionally biased region" description="Gly residues" evidence="1">
    <location>
        <begin position="92"/>
        <end position="102"/>
    </location>
</feature>
<dbReference type="Proteomes" id="UP000289954">
    <property type="component" value="Unassembled WGS sequence"/>
</dbReference>
<feature type="compositionally biased region" description="Basic and acidic residues" evidence="1">
    <location>
        <begin position="8"/>
        <end position="32"/>
    </location>
</feature>
<accession>A0A402DVX9</accession>
<feature type="region of interest" description="Disordered" evidence="1">
    <location>
        <begin position="1"/>
        <end position="125"/>
    </location>
</feature>
<name>A0A402DVX9_9CELL</name>